<reference evidence="3" key="1">
    <citation type="journal article" date="2019" name="Int. J. Syst. Evol. Microbiol.">
        <title>The Global Catalogue of Microorganisms (GCM) 10K type strain sequencing project: providing services to taxonomists for standard genome sequencing and annotation.</title>
        <authorList>
            <consortium name="The Broad Institute Genomics Platform"/>
            <consortium name="The Broad Institute Genome Sequencing Center for Infectious Disease"/>
            <person name="Wu L."/>
            <person name="Ma J."/>
        </authorList>
    </citation>
    <scope>NUCLEOTIDE SEQUENCE [LARGE SCALE GENOMIC DNA]</scope>
    <source>
        <strain evidence="3">CCM 8930</strain>
    </source>
</reference>
<dbReference type="PROSITE" id="PS51257">
    <property type="entry name" value="PROKAR_LIPOPROTEIN"/>
    <property type="match status" value="1"/>
</dbReference>
<dbReference type="RefSeq" id="WP_137616547.1">
    <property type="nucleotide sequence ID" value="NZ_BJDI01000010.1"/>
</dbReference>
<accession>A0ABW1SMK4</accession>
<feature type="transmembrane region" description="Helical" evidence="1">
    <location>
        <begin position="15"/>
        <end position="34"/>
    </location>
</feature>
<keyword evidence="1" id="KW-0472">Membrane</keyword>
<protein>
    <submittedName>
        <fullName evidence="2">Uncharacterized protein</fullName>
    </submittedName>
</protein>
<keyword evidence="1" id="KW-1133">Transmembrane helix</keyword>
<organism evidence="2 3">
    <name type="scientific">Lactiplantibacillus nangangensis</name>
    <dbReference type="NCBI Taxonomy" id="2559917"/>
    <lineage>
        <taxon>Bacteria</taxon>
        <taxon>Bacillati</taxon>
        <taxon>Bacillota</taxon>
        <taxon>Bacilli</taxon>
        <taxon>Lactobacillales</taxon>
        <taxon>Lactobacillaceae</taxon>
        <taxon>Lactiplantibacillus</taxon>
    </lineage>
</organism>
<evidence type="ECO:0000256" key="1">
    <source>
        <dbReference type="SAM" id="Phobius"/>
    </source>
</evidence>
<gene>
    <name evidence="2" type="ORF">ACFP1L_12095</name>
</gene>
<proteinExistence type="predicted"/>
<keyword evidence="1" id="KW-0812">Transmembrane</keyword>
<evidence type="ECO:0000313" key="3">
    <source>
        <dbReference type="Proteomes" id="UP001596171"/>
    </source>
</evidence>
<sequence>MKLILLTSGLTNSNLVTIACAILTASVTVSSVYFSHRLGQRKYFTEIKIRNKSERYENFYLPLLKTIYYESDNTGIWLGAFYKYQRQNIYYSHKNDPKDHESFKYAPYNDEIVEFIMSNLKYASPELLSKCLRYSKVSASIYWSAHYTLYANHALTNESDKFNKINTEVEKSVWSKYNDETLQALAEFVPLIEQILEETQALSIDLQSKDLTTPLKQSLRVGQENSNRLIKALKESTDFELTLIRSLSPLS</sequence>
<evidence type="ECO:0000313" key="2">
    <source>
        <dbReference type="EMBL" id="MFC6202604.1"/>
    </source>
</evidence>
<dbReference type="EMBL" id="JBHSSE010000024">
    <property type="protein sequence ID" value="MFC6202604.1"/>
    <property type="molecule type" value="Genomic_DNA"/>
</dbReference>
<keyword evidence="3" id="KW-1185">Reference proteome</keyword>
<comment type="caution">
    <text evidence="2">The sequence shown here is derived from an EMBL/GenBank/DDBJ whole genome shotgun (WGS) entry which is preliminary data.</text>
</comment>
<dbReference type="Proteomes" id="UP001596171">
    <property type="component" value="Unassembled WGS sequence"/>
</dbReference>
<name>A0ABW1SMK4_9LACO</name>